<dbReference type="SMART" id="SM00342">
    <property type="entry name" value="HTH_ARAC"/>
    <property type="match status" value="1"/>
</dbReference>
<comment type="caution">
    <text evidence="5">The sequence shown here is derived from an EMBL/GenBank/DDBJ whole genome shotgun (WGS) entry which is preliminary data.</text>
</comment>
<gene>
    <name evidence="5" type="ORF">EZ216_02870</name>
</gene>
<evidence type="ECO:0000313" key="5">
    <source>
        <dbReference type="EMBL" id="TFZ08125.1"/>
    </source>
</evidence>
<dbReference type="AlphaFoldDB" id="A0A4Z0CCY3"/>
<dbReference type="Gene3D" id="1.10.10.60">
    <property type="entry name" value="Homeodomain-like"/>
    <property type="match status" value="2"/>
</dbReference>
<dbReference type="InterPro" id="IPR050204">
    <property type="entry name" value="AraC_XylS_family_regulators"/>
</dbReference>
<accession>A0A4Z0CCY3</accession>
<organism evidence="5 6">
    <name type="scientific">Ramlibacter humi</name>
    <dbReference type="NCBI Taxonomy" id="2530451"/>
    <lineage>
        <taxon>Bacteria</taxon>
        <taxon>Pseudomonadati</taxon>
        <taxon>Pseudomonadota</taxon>
        <taxon>Betaproteobacteria</taxon>
        <taxon>Burkholderiales</taxon>
        <taxon>Comamonadaceae</taxon>
        <taxon>Ramlibacter</taxon>
    </lineage>
</organism>
<dbReference type="PROSITE" id="PS01124">
    <property type="entry name" value="HTH_ARAC_FAMILY_2"/>
    <property type="match status" value="1"/>
</dbReference>
<dbReference type="InterPro" id="IPR018060">
    <property type="entry name" value="HTH_AraC"/>
</dbReference>
<evidence type="ECO:0000313" key="6">
    <source>
        <dbReference type="Proteomes" id="UP000297839"/>
    </source>
</evidence>
<evidence type="ECO:0000259" key="4">
    <source>
        <dbReference type="PROSITE" id="PS01124"/>
    </source>
</evidence>
<dbReference type="PANTHER" id="PTHR46796">
    <property type="entry name" value="HTH-TYPE TRANSCRIPTIONAL ACTIVATOR RHAS-RELATED"/>
    <property type="match status" value="1"/>
</dbReference>
<feature type="domain" description="HTH araC/xylS-type" evidence="4">
    <location>
        <begin position="149"/>
        <end position="247"/>
    </location>
</feature>
<keyword evidence="1" id="KW-0805">Transcription regulation</keyword>
<evidence type="ECO:0000256" key="3">
    <source>
        <dbReference type="ARBA" id="ARBA00023163"/>
    </source>
</evidence>
<dbReference type="EMBL" id="SMLK01000001">
    <property type="protein sequence ID" value="TFZ08125.1"/>
    <property type="molecule type" value="Genomic_DNA"/>
</dbReference>
<dbReference type="InterPro" id="IPR018062">
    <property type="entry name" value="HTH_AraC-typ_CS"/>
</dbReference>
<protein>
    <submittedName>
        <fullName evidence="5">AraC family transcriptional regulator</fullName>
    </submittedName>
</protein>
<reference evidence="5 6" key="1">
    <citation type="submission" date="2019-03" db="EMBL/GenBank/DDBJ databases">
        <title>Ramlibacter sp. 18x22-1, whole genome shotgun sequence.</title>
        <authorList>
            <person name="Zhang X."/>
            <person name="Feng G."/>
            <person name="Zhu H."/>
        </authorList>
    </citation>
    <scope>NUCLEOTIDE SEQUENCE [LARGE SCALE GENOMIC DNA]</scope>
    <source>
        <strain evidence="5 6">18x22-1</strain>
    </source>
</reference>
<name>A0A4Z0CCY3_9BURK</name>
<evidence type="ECO:0000256" key="1">
    <source>
        <dbReference type="ARBA" id="ARBA00023015"/>
    </source>
</evidence>
<dbReference type="Pfam" id="PF12833">
    <property type="entry name" value="HTH_18"/>
    <property type="match status" value="1"/>
</dbReference>
<keyword evidence="6" id="KW-1185">Reference proteome</keyword>
<sequence length="249" mass="27224">MPAERLSLAGDDTLRVERVRAPGHGNQWGEVHRSPNRRWILPGTGGVQMRSGAGQLLVDELTAFHLARGQDYQLQHEAPRAHLVLSRSLADEEPPAKAWLVAPRELYRLRLAARALREGAALEGVARDVDVSLARSRALATDPAPVPLQRARRLLMAEGGHAQRLEVLGEAAACSPFHLSRLFVRHLGVSPHQYRLQLRLATALGRLEDGEHDLAGLAHDLGFASQSHFGAVFRRAIGVTPAQARKALV</sequence>
<dbReference type="SUPFAM" id="SSF46689">
    <property type="entry name" value="Homeodomain-like"/>
    <property type="match status" value="2"/>
</dbReference>
<dbReference type="OrthoDB" id="3631840at2"/>
<evidence type="ECO:0000256" key="2">
    <source>
        <dbReference type="ARBA" id="ARBA00023125"/>
    </source>
</evidence>
<dbReference type="GO" id="GO:0043565">
    <property type="term" value="F:sequence-specific DNA binding"/>
    <property type="evidence" value="ECO:0007669"/>
    <property type="project" value="InterPro"/>
</dbReference>
<dbReference type="Proteomes" id="UP000297839">
    <property type="component" value="Unassembled WGS sequence"/>
</dbReference>
<keyword evidence="3" id="KW-0804">Transcription</keyword>
<keyword evidence="2" id="KW-0238">DNA-binding</keyword>
<dbReference type="InterPro" id="IPR009057">
    <property type="entry name" value="Homeodomain-like_sf"/>
</dbReference>
<dbReference type="PROSITE" id="PS00041">
    <property type="entry name" value="HTH_ARAC_FAMILY_1"/>
    <property type="match status" value="1"/>
</dbReference>
<dbReference type="InterPro" id="IPR020449">
    <property type="entry name" value="Tscrpt_reg_AraC-type_HTH"/>
</dbReference>
<dbReference type="GO" id="GO:0003700">
    <property type="term" value="F:DNA-binding transcription factor activity"/>
    <property type="evidence" value="ECO:0007669"/>
    <property type="project" value="InterPro"/>
</dbReference>
<dbReference type="PRINTS" id="PR00032">
    <property type="entry name" value="HTHARAC"/>
</dbReference>
<proteinExistence type="predicted"/>
<dbReference type="RefSeq" id="WP_135248063.1">
    <property type="nucleotide sequence ID" value="NZ_SMLK01000001.1"/>
</dbReference>